<gene>
    <name evidence="1" type="ORF">GCM10011610_71170</name>
</gene>
<evidence type="ECO:0000313" key="1">
    <source>
        <dbReference type="EMBL" id="GGO01403.1"/>
    </source>
</evidence>
<keyword evidence="2" id="KW-1185">Reference proteome</keyword>
<comment type="caution">
    <text evidence="1">The sequence shown here is derived from an EMBL/GenBank/DDBJ whole genome shotgun (WGS) entry which is preliminary data.</text>
</comment>
<protein>
    <submittedName>
        <fullName evidence="1">Uncharacterized protein</fullName>
    </submittedName>
</protein>
<sequence length="55" mass="5990">MPAKGTGCHDEERADEFIDALDIRRIAQAAAATPLPDIPIRRTFLGLADGNTQLR</sequence>
<reference evidence="2" key="1">
    <citation type="journal article" date="2019" name="Int. J. Syst. Evol. Microbiol.">
        <title>The Global Catalogue of Microorganisms (GCM) 10K type strain sequencing project: providing services to taxonomists for standard genome sequencing and annotation.</title>
        <authorList>
            <consortium name="The Broad Institute Genomics Platform"/>
            <consortium name="The Broad Institute Genome Sequencing Center for Infectious Disease"/>
            <person name="Wu L."/>
            <person name="Ma J."/>
        </authorList>
    </citation>
    <scope>NUCLEOTIDE SEQUENCE [LARGE SCALE GENOMIC DNA]</scope>
    <source>
        <strain evidence="2">CGMCC 4.7329</strain>
    </source>
</reference>
<proteinExistence type="predicted"/>
<evidence type="ECO:0000313" key="2">
    <source>
        <dbReference type="Proteomes" id="UP000658127"/>
    </source>
</evidence>
<organism evidence="1 2">
    <name type="scientific">Nocardia rhizosphaerihabitans</name>
    <dbReference type="NCBI Taxonomy" id="1691570"/>
    <lineage>
        <taxon>Bacteria</taxon>
        <taxon>Bacillati</taxon>
        <taxon>Actinomycetota</taxon>
        <taxon>Actinomycetes</taxon>
        <taxon>Mycobacteriales</taxon>
        <taxon>Nocardiaceae</taxon>
        <taxon>Nocardia</taxon>
    </lineage>
</organism>
<accession>A0ABQ2L3Z4</accession>
<dbReference type="Proteomes" id="UP000658127">
    <property type="component" value="Unassembled WGS sequence"/>
</dbReference>
<name>A0ABQ2L3Z4_9NOCA</name>
<dbReference type="EMBL" id="BMNE01000021">
    <property type="protein sequence ID" value="GGO01403.1"/>
    <property type="molecule type" value="Genomic_DNA"/>
</dbReference>